<dbReference type="GO" id="GO:0060271">
    <property type="term" value="P:cilium assembly"/>
    <property type="evidence" value="ECO:0007669"/>
    <property type="project" value="TreeGrafter"/>
</dbReference>
<evidence type="ECO:0000313" key="3">
    <source>
        <dbReference type="Proteomes" id="UP000887568"/>
    </source>
</evidence>
<dbReference type="Pfam" id="PF10300">
    <property type="entry name" value="Iml2-TPR_39"/>
    <property type="match status" value="1"/>
</dbReference>
<evidence type="ECO:0000256" key="1">
    <source>
        <dbReference type="SAM" id="MobiDB-lite"/>
    </source>
</evidence>
<dbReference type="SUPFAM" id="SSF48452">
    <property type="entry name" value="TPR-like"/>
    <property type="match status" value="1"/>
</dbReference>
<protein>
    <recommendedName>
        <fullName evidence="4">Tetratricopeptide repeat protein 39C</fullName>
    </recommendedName>
</protein>
<dbReference type="InterPro" id="IPR011990">
    <property type="entry name" value="TPR-like_helical_dom_sf"/>
</dbReference>
<dbReference type="SMART" id="SM00028">
    <property type="entry name" value="TPR"/>
    <property type="match status" value="2"/>
</dbReference>
<dbReference type="OrthoDB" id="2154985at2759"/>
<reference evidence="2" key="1">
    <citation type="submission" date="2022-11" db="UniProtKB">
        <authorList>
            <consortium name="EnsemblMetazoa"/>
        </authorList>
    </citation>
    <scope>IDENTIFICATION</scope>
</reference>
<dbReference type="AlphaFoldDB" id="A0A913ZHS3"/>
<organism evidence="2 3">
    <name type="scientific">Patiria miniata</name>
    <name type="common">Bat star</name>
    <name type="synonym">Asterina miniata</name>
    <dbReference type="NCBI Taxonomy" id="46514"/>
    <lineage>
        <taxon>Eukaryota</taxon>
        <taxon>Metazoa</taxon>
        <taxon>Echinodermata</taxon>
        <taxon>Eleutherozoa</taxon>
        <taxon>Asterozoa</taxon>
        <taxon>Asteroidea</taxon>
        <taxon>Valvatacea</taxon>
        <taxon>Valvatida</taxon>
        <taxon>Asterinidae</taxon>
        <taxon>Patiria</taxon>
    </lineage>
</organism>
<proteinExistence type="predicted"/>
<dbReference type="PANTHER" id="PTHR31859:SF1">
    <property type="entry name" value="TETRATRICOPEPTIDE REPEAT PROTEIN 39C"/>
    <property type="match status" value="1"/>
</dbReference>
<dbReference type="InterPro" id="IPR019734">
    <property type="entry name" value="TPR_rpt"/>
</dbReference>
<dbReference type="Proteomes" id="UP000887568">
    <property type="component" value="Unplaced"/>
</dbReference>
<dbReference type="Gene3D" id="1.25.40.10">
    <property type="entry name" value="Tetratricopeptide repeat domain"/>
    <property type="match status" value="1"/>
</dbReference>
<dbReference type="OMA" id="AFHSDIY"/>
<feature type="region of interest" description="Disordered" evidence="1">
    <location>
        <begin position="191"/>
        <end position="211"/>
    </location>
</feature>
<evidence type="ECO:0008006" key="4">
    <source>
        <dbReference type="Google" id="ProtNLM"/>
    </source>
</evidence>
<sequence length="612" mass="69123">MAHSSTGSFEKLESQCEDLSLEDGIQTDDVKLSLVAINLLLNNGFKESAEIFNKYRHYSPLMSAGASFVQFMNAMMTFEDDKMDAAMESLKETEKLCVTSEGFMKSLRSKVMRRNSATKPYAQLGFEDRIQRQIITADCQLYAALLTFSRSEVSGFFKGGWLIRKGYKIYEKVYKEITRLYALRGKDSPVTGTPPTMIDENSDAVPPENNGDEVTDEIGLEVASDADSEASDHGEVPDETLARLCGGVAFGYGLLQLCISMMPPSLLKVVNLLGFRGNREFGLKCLRLASHSQDMKAPLAMLSLLWYHTVVRPFFGLDDANTQTCIQEAQCILKENEAEYAKSALVMFYQGRVEKLQRNIHKALETYNTALEAAKDQREIQLICVYEIGWCNLMMLNMEESMLAFARMKEDSKWSKCYYGYLTGVCQGALGQVETAQELFREVPDLAKKKSSHQQIEAFLVRKAQKFKKTMPTTKQCMIMAIEVLYLWRALPNCSKECLESMYKECEGNKDQNLKAVTCLLRGELHKHQGNREEAIKCFEDAMVYGAGKNQESYAAPHACVELGSLLVGKPLTASKGKSLLVRAKDHYKDYDFEQRLHMRIHAALQRLKHVE</sequence>
<dbReference type="PANTHER" id="PTHR31859">
    <property type="entry name" value="TETRATRICOPEPTIDE REPEAT PROTEIN 39 FAMILY MEMBER"/>
    <property type="match status" value="1"/>
</dbReference>
<evidence type="ECO:0000313" key="2">
    <source>
        <dbReference type="EnsemblMetazoa" id="XP_038051327.1"/>
    </source>
</evidence>
<dbReference type="EnsemblMetazoa" id="XM_038195399.1">
    <property type="protein sequence ID" value="XP_038051327.1"/>
    <property type="gene ID" value="LOC119724379"/>
</dbReference>
<keyword evidence="3" id="KW-1185">Reference proteome</keyword>
<dbReference type="RefSeq" id="XP_038051327.1">
    <property type="nucleotide sequence ID" value="XM_038195399.1"/>
</dbReference>
<dbReference type="InterPro" id="IPR019412">
    <property type="entry name" value="IML2/TPR_39"/>
</dbReference>
<dbReference type="GeneID" id="119724379"/>
<dbReference type="CTD" id="125488"/>
<accession>A0A913ZHS3</accession>
<name>A0A913ZHS3_PATMI</name>